<evidence type="ECO:0000256" key="3">
    <source>
        <dbReference type="ARBA" id="ARBA00022989"/>
    </source>
</evidence>
<reference evidence="6" key="1">
    <citation type="journal article" date="2024" name="BMC Genomics">
        <title>Functional annotation of a divergent genome using sequence and structure-based similarity.</title>
        <authorList>
            <person name="Svedberg D."/>
            <person name="Winiger R.R."/>
            <person name="Berg A."/>
            <person name="Sharma H."/>
            <person name="Tellgren-Roth C."/>
            <person name="Debrunner-Vossbrinck B.A."/>
            <person name="Vossbrinck C.R."/>
            <person name="Barandun J."/>
        </authorList>
    </citation>
    <scope>NUCLEOTIDE SEQUENCE</scope>
    <source>
        <strain evidence="6">Illinois isolate</strain>
    </source>
</reference>
<protein>
    <submittedName>
        <fullName evidence="6">Magnesium transporter</fullName>
    </submittedName>
</protein>
<feature type="transmembrane region" description="Helical" evidence="5">
    <location>
        <begin position="134"/>
        <end position="152"/>
    </location>
</feature>
<dbReference type="Proteomes" id="UP001334084">
    <property type="component" value="Chromosome 11"/>
</dbReference>
<keyword evidence="7" id="KW-1185">Reference proteome</keyword>
<feature type="transmembrane region" description="Helical" evidence="5">
    <location>
        <begin position="228"/>
        <end position="245"/>
    </location>
</feature>
<dbReference type="Pfam" id="PF05653">
    <property type="entry name" value="Mg_trans_NIPA"/>
    <property type="match status" value="2"/>
</dbReference>
<dbReference type="PANTHER" id="PTHR12570:SF9">
    <property type="entry name" value="MAGNESIUM TRANSPORTER NIPA8-RELATED"/>
    <property type="match status" value="1"/>
</dbReference>
<keyword evidence="3 5" id="KW-1133">Transmembrane helix</keyword>
<evidence type="ECO:0000256" key="2">
    <source>
        <dbReference type="ARBA" id="ARBA00022692"/>
    </source>
</evidence>
<feature type="transmembrane region" description="Helical" evidence="5">
    <location>
        <begin position="266"/>
        <end position="284"/>
    </location>
</feature>
<dbReference type="PANTHER" id="PTHR12570">
    <property type="match status" value="1"/>
</dbReference>
<proteinExistence type="predicted"/>
<dbReference type="GeneID" id="90542714"/>
<evidence type="ECO:0000313" key="7">
    <source>
        <dbReference type="Proteomes" id="UP001334084"/>
    </source>
</evidence>
<dbReference type="EMBL" id="CP142736">
    <property type="protein sequence ID" value="WUR04871.1"/>
    <property type="molecule type" value="Genomic_DNA"/>
</dbReference>
<name>A0AAX4JFZ7_9MICR</name>
<sequence length="456" mass="52604">MLIFSCMSFLYSVPIPCTHDKDCFIKNRPDIHTSYCVNNICSKLLPPAEHCTMPQQCASYSFYGPIACSAQCKVENECMISKFIESTYCCLPIPENKRCNPNRPSQLSGCDIKQSCVFKNNHYLCSYESSNSKWIIGAILSILGNVLINTGVNIQKLSYTKNNIKIFLHNFDTFNIGMIIYIVGKLSGYLSYIFGNQSLLAVLSATGLVSNSILAPLINDEIFTYKDLAAIFFVFTGTTFIIFNTKVSHKSYSLCELLKLYHKPSIILYFFTILFFIIFLYWFIRYVETNSRFNEDNNRLFYSENVYFDDDGYIIKYFMVLMYVLLSSFIASFTTLCIKSLAEIIDKTISEENQFKYFVTYVFIGGLVLCTFGQIYWLNRGLKRYDALLVVPIFHITWSILSIVTAGIYFQEFEHYDWSQFRNFFIGLGIIFIGSMFLSTRIINKNSLTSKEEKID</sequence>
<dbReference type="KEGG" id="vnx:VNE69_11040"/>
<evidence type="ECO:0000256" key="5">
    <source>
        <dbReference type="SAM" id="Phobius"/>
    </source>
</evidence>
<accession>A0AAX4JFZ7</accession>
<dbReference type="GO" id="GO:0016020">
    <property type="term" value="C:membrane"/>
    <property type="evidence" value="ECO:0007669"/>
    <property type="project" value="UniProtKB-SubCell"/>
</dbReference>
<feature type="transmembrane region" description="Helical" evidence="5">
    <location>
        <begin position="422"/>
        <end position="443"/>
    </location>
</feature>
<evidence type="ECO:0000256" key="4">
    <source>
        <dbReference type="ARBA" id="ARBA00023136"/>
    </source>
</evidence>
<keyword evidence="2 5" id="KW-0812">Transmembrane</keyword>
<dbReference type="InterPro" id="IPR008521">
    <property type="entry name" value="Mg_trans_NIPA"/>
</dbReference>
<keyword evidence="4 5" id="KW-0472">Membrane</keyword>
<dbReference type="AlphaFoldDB" id="A0AAX4JFZ7"/>
<dbReference type="GO" id="GO:0015095">
    <property type="term" value="F:magnesium ion transmembrane transporter activity"/>
    <property type="evidence" value="ECO:0007669"/>
    <property type="project" value="InterPro"/>
</dbReference>
<evidence type="ECO:0000256" key="1">
    <source>
        <dbReference type="ARBA" id="ARBA00004141"/>
    </source>
</evidence>
<evidence type="ECO:0000313" key="6">
    <source>
        <dbReference type="EMBL" id="WUR04871.1"/>
    </source>
</evidence>
<organism evidence="6 7">
    <name type="scientific">Vairimorpha necatrix</name>
    <dbReference type="NCBI Taxonomy" id="6039"/>
    <lineage>
        <taxon>Eukaryota</taxon>
        <taxon>Fungi</taxon>
        <taxon>Fungi incertae sedis</taxon>
        <taxon>Microsporidia</taxon>
        <taxon>Nosematidae</taxon>
        <taxon>Vairimorpha</taxon>
    </lineage>
</organism>
<comment type="subcellular location">
    <subcellularLocation>
        <location evidence="1">Membrane</location>
        <topology evidence="1">Multi-pass membrane protein</topology>
    </subcellularLocation>
</comment>
<feature type="transmembrane region" description="Helical" evidence="5">
    <location>
        <begin position="358"/>
        <end position="377"/>
    </location>
</feature>
<feature type="transmembrane region" description="Helical" evidence="5">
    <location>
        <begin position="314"/>
        <end position="338"/>
    </location>
</feature>
<feature type="transmembrane region" description="Helical" evidence="5">
    <location>
        <begin position="389"/>
        <end position="410"/>
    </location>
</feature>
<dbReference type="RefSeq" id="XP_065331016.1">
    <property type="nucleotide sequence ID" value="XM_065474944.1"/>
</dbReference>
<gene>
    <name evidence="6" type="ORF">VNE69_11040</name>
</gene>